<reference evidence="5" key="1">
    <citation type="journal article" date="2019" name="Int. J. Syst. Evol. Microbiol.">
        <title>The Global Catalogue of Microorganisms (GCM) 10K type strain sequencing project: providing services to taxonomists for standard genome sequencing and annotation.</title>
        <authorList>
            <consortium name="The Broad Institute Genomics Platform"/>
            <consortium name="The Broad Institute Genome Sequencing Center for Infectious Disease"/>
            <person name="Wu L."/>
            <person name="Ma J."/>
        </authorList>
    </citation>
    <scope>NUCLEOTIDE SEQUENCE [LARGE SCALE GENOMIC DNA]</scope>
    <source>
        <strain evidence="5">KCTC 52640</strain>
    </source>
</reference>
<dbReference type="Pfam" id="PF03480">
    <property type="entry name" value="DctP"/>
    <property type="match status" value="1"/>
</dbReference>
<accession>A0ABV7EM88</accession>
<dbReference type="PANTHER" id="PTHR33376">
    <property type="match status" value="1"/>
</dbReference>
<dbReference type="EMBL" id="JBHRSS010000003">
    <property type="protein sequence ID" value="MFC3102973.1"/>
    <property type="molecule type" value="Genomic_DNA"/>
</dbReference>
<keyword evidence="3" id="KW-0732">Signal</keyword>
<dbReference type="InterPro" id="IPR018389">
    <property type="entry name" value="DctP_fam"/>
</dbReference>
<gene>
    <name evidence="4" type="primary">dctP</name>
    <name evidence="4" type="ORF">ACFOSU_03630</name>
</gene>
<dbReference type="Proteomes" id="UP001595462">
    <property type="component" value="Unassembled WGS sequence"/>
</dbReference>
<evidence type="ECO:0000256" key="1">
    <source>
        <dbReference type="ARBA" id="ARBA00009023"/>
    </source>
</evidence>
<dbReference type="RefSeq" id="WP_380686542.1">
    <property type="nucleotide sequence ID" value="NZ_JBHRSS010000003.1"/>
</dbReference>
<evidence type="ECO:0000313" key="4">
    <source>
        <dbReference type="EMBL" id="MFC3102973.1"/>
    </source>
</evidence>
<evidence type="ECO:0000256" key="3">
    <source>
        <dbReference type="ARBA" id="ARBA00022729"/>
    </source>
</evidence>
<organism evidence="4 5">
    <name type="scientific">Salinisphaera aquimarina</name>
    <dbReference type="NCBI Taxonomy" id="2094031"/>
    <lineage>
        <taxon>Bacteria</taxon>
        <taxon>Pseudomonadati</taxon>
        <taxon>Pseudomonadota</taxon>
        <taxon>Gammaproteobacteria</taxon>
        <taxon>Salinisphaerales</taxon>
        <taxon>Salinisphaeraceae</taxon>
        <taxon>Salinisphaera</taxon>
    </lineage>
</organism>
<dbReference type="InterPro" id="IPR038404">
    <property type="entry name" value="TRAP_DctP_sf"/>
</dbReference>
<protein>
    <submittedName>
        <fullName evidence="4">TRAP transporter substrate-binding protein DctP</fullName>
    </submittedName>
</protein>
<name>A0ABV7EM88_9GAMM</name>
<proteinExistence type="inferred from homology"/>
<comment type="similarity">
    <text evidence="1">Belongs to the bacterial solute-binding protein 7 family.</text>
</comment>
<dbReference type="NCBIfam" id="NF037995">
    <property type="entry name" value="TRAP_S1"/>
    <property type="match status" value="1"/>
</dbReference>
<dbReference type="PANTHER" id="PTHR33376:SF7">
    <property type="entry name" value="C4-DICARBOXYLATE-BINDING PROTEIN DCTB"/>
    <property type="match status" value="1"/>
</dbReference>
<keyword evidence="5" id="KW-1185">Reference proteome</keyword>
<evidence type="ECO:0000313" key="5">
    <source>
        <dbReference type="Proteomes" id="UP001595462"/>
    </source>
</evidence>
<evidence type="ECO:0000256" key="2">
    <source>
        <dbReference type="ARBA" id="ARBA00022448"/>
    </source>
</evidence>
<comment type="caution">
    <text evidence="4">The sequence shown here is derived from an EMBL/GenBank/DDBJ whole genome shotgun (WGS) entry which is preliminary data.</text>
</comment>
<keyword evidence="2" id="KW-0813">Transport</keyword>
<dbReference type="Gene3D" id="3.40.190.170">
    <property type="entry name" value="Bacterial extracellular solute-binding protein, family 7"/>
    <property type="match status" value="1"/>
</dbReference>
<sequence length="325" mass="35740">MLFIACVTVPVASAAPVTLKLAHQWPQNKDDYVIAAGLKFADEVEKRSNGDIKIRFFPAQSLVKAKDTHVALRAGAVDLAIYPYIYAAGAIPEMNLTLLPGLWENHDDVYQFRNSAAWKDLEKKAEDYGFKTLAWIQIGGGFASGSKAILTPDDVGGMKVRAAGKFMEYALQQADASTVSMPSSDAYGAMQRSLLGGVLTSSSSLGAYRMYEVSDYYASPEDYGIYYTIEPIAISMRTWNQLTPDQQKILVAAGKSVEPMALAGAKKEDARVAKLFADNGVKVEKVSKDDWMKWRKLFRKTAFPKFEQDVPGGKALLEKAIESHQ</sequence>